<gene>
    <name evidence="1" type="ORF">ACFSQ0_08940</name>
</gene>
<name>A0ABW5SG57_9FLAO</name>
<comment type="caution">
    <text evidence="1">The sequence shown here is derived from an EMBL/GenBank/DDBJ whole genome shotgun (WGS) entry which is preliminary data.</text>
</comment>
<protein>
    <submittedName>
        <fullName evidence="1">YceD family protein</fullName>
    </submittedName>
</protein>
<keyword evidence="2" id="KW-1185">Reference proteome</keyword>
<dbReference type="EMBL" id="JBHULZ010000041">
    <property type="protein sequence ID" value="MFD2698114.1"/>
    <property type="molecule type" value="Genomic_DNA"/>
</dbReference>
<sequence length="179" mass="21078">MKKLKEYIIPFVGLKVGKHHFDYQIDNQFFEFFEYDDFNSVKVSVDLLLEKKSNMLELHFSIEGTVNLNCDVSNEAYDQPVEHQLHLVVKFGEEYNDENEELLILPHGAYEIEVHQYIYEAIVLALPYKRLHPGIEDGTLNSEILDKLEELQPVQKEVNENNEVDPRWNKLKNLLNDNK</sequence>
<dbReference type="Pfam" id="PF02620">
    <property type="entry name" value="YceD"/>
    <property type="match status" value="1"/>
</dbReference>
<proteinExistence type="predicted"/>
<evidence type="ECO:0000313" key="2">
    <source>
        <dbReference type="Proteomes" id="UP001597357"/>
    </source>
</evidence>
<organism evidence="1 2">
    <name type="scientific">Mesonia sediminis</name>
    <dbReference type="NCBI Taxonomy" id="1703946"/>
    <lineage>
        <taxon>Bacteria</taxon>
        <taxon>Pseudomonadati</taxon>
        <taxon>Bacteroidota</taxon>
        <taxon>Flavobacteriia</taxon>
        <taxon>Flavobacteriales</taxon>
        <taxon>Flavobacteriaceae</taxon>
        <taxon>Mesonia</taxon>
    </lineage>
</organism>
<reference evidence="2" key="1">
    <citation type="journal article" date="2019" name="Int. J. Syst. Evol. Microbiol.">
        <title>The Global Catalogue of Microorganisms (GCM) 10K type strain sequencing project: providing services to taxonomists for standard genome sequencing and annotation.</title>
        <authorList>
            <consortium name="The Broad Institute Genomics Platform"/>
            <consortium name="The Broad Institute Genome Sequencing Center for Infectious Disease"/>
            <person name="Wu L."/>
            <person name="Ma J."/>
        </authorList>
    </citation>
    <scope>NUCLEOTIDE SEQUENCE [LARGE SCALE GENOMIC DNA]</scope>
    <source>
        <strain evidence="2">KCTC 42255</strain>
    </source>
</reference>
<dbReference type="RefSeq" id="WP_379047144.1">
    <property type="nucleotide sequence ID" value="NZ_JBHULZ010000041.1"/>
</dbReference>
<accession>A0ABW5SG57</accession>
<dbReference type="Proteomes" id="UP001597357">
    <property type="component" value="Unassembled WGS sequence"/>
</dbReference>
<dbReference type="InterPro" id="IPR003772">
    <property type="entry name" value="YceD"/>
</dbReference>
<evidence type="ECO:0000313" key="1">
    <source>
        <dbReference type="EMBL" id="MFD2698114.1"/>
    </source>
</evidence>